<evidence type="ECO:0000256" key="1">
    <source>
        <dbReference type="ARBA" id="ARBA00008710"/>
    </source>
</evidence>
<keyword evidence="5" id="KW-1185">Reference proteome</keyword>
<dbReference type="PANTHER" id="PTHR39428">
    <property type="entry name" value="F420H(2)-DEPENDENT QUINONE REDUCTASE RV1261C"/>
    <property type="match status" value="1"/>
</dbReference>
<dbReference type="InterPro" id="IPR012349">
    <property type="entry name" value="Split_barrel_FMN-bd"/>
</dbReference>
<dbReference type="Proteomes" id="UP001500212">
    <property type="component" value="Unassembled WGS sequence"/>
</dbReference>
<sequence length="304" mass="33901">MNATASNTNPNVPIIREFRANNGKVGGMFDGVPLLLLTTAGRKTGRPHTTPVVHLRDGDRYLVFGSNAGRPQHSDWYENLLVSPQATIELGTEKGHVRPFAARAVVLDGDERDHWYERQCAVNPAFRQYQEQTTRTIPVVALHLLDLSADTTRARLIGEQLVRHHDELRAQLRDVRARLDDLLTGEPGSAVPAPPADLAVQLRGHCLTFCHGLQLHHTRENGAFSAFEDEFPHLVPVIERLRAEHHVMEEALEDFEALLREAPSGDDVARFRAELDRVVTGLEDHFAYEEANLLPAVGATPPER</sequence>
<dbReference type="RefSeq" id="WP_345366184.1">
    <property type="nucleotide sequence ID" value="NZ_BAABHJ010000040.1"/>
</dbReference>
<dbReference type="InterPro" id="IPR012312">
    <property type="entry name" value="Hemerythrin-like"/>
</dbReference>
<dbReference type="SUPFAM" id="SSF50475">
    <property type="entry name" value="FMN-binding split barrel"/>
    <property type="match status" value="1"/>
</dbReference>
<dbReference type="Pfam" id="PF04075">
    <property type="entry name" value="F420H2_quin_red"/>
    <property type="match status" value="1"/>
</dbReference>
<organism evidence="4 5">
    <name type="scientific">Actinoallomurus liliacearum</name>
    <dbReference type="NCBI Taxonomy" id="1080073"/>
    <lineage>
        <taxon>Bacteria</taxon>
        <taxon>Bacillati</taxon>
        <taxon>Actinomycetota</taxon>
        <taxon>Actinomycetes</taxon>
        <taxon>Streptosporangiales</taxon>
        <taxon>Thermomonosporaceae</taxon>
        <taxon>Actinoallomurus</taxon>
    </lineage>
</organism>
<dbReference type="PANTHER" id="PTHR39428:SF1">
    <property type="entry name" value="F420H(2)-DEPENDENT QUINONE REDUCTASE RV1261C"/>
    <property type="match status" value="1"/>
</dbReference>
<evidence type="ECO:0000256" key="2">
    <source>
        <dbReference type="ARBA" id="ARBA00049106"/>
    </source>
</evidence>
<comment type="similarity">
    <text evidence="1">Belongs to the F420H(2)-dependent quinone reductase family.</text>
</comment>
<evidence type="ECO:0000259" key="3">
    <source>
        <dbReference type="Pfam" id="PF01814"/>
    </source>
</evidence>
<dbReference type="InterPro" id="IPR004378">
    <property type="entry name" value="F420H2_quin_Rdtase"/>
</dbReference>
<name>A0ABP8TW34_9ACTN</name>
<dbReference type="Gene3D" id="2.30.110.10">
    <property type="entry name" value="Electron Transport, Fmn-binding Protein, Chain A"/>
    <property type="match status" value="1"/>
</dbReference>
<evidence type="ECO:0000313" key="4">
    <source>
        <dbReference type="EMBL" id="GAA4617975.1"/>
    </source>
</evidence>
<dbReference type="EMBL" id="BAABHJ010000040">
    <property type="protein sequence ID" value="GAA4617975.1"/>
    <property type="molecule type" value="Genomic_DNA"/>
</dbReference>
<proteinExistence type="inferred from homology"/>
<dbReference type="Gene3D" id="1.20.120.520">
    <property type="entry name" value="nmb1532 protein domain like"/>
    <property type="match status" value="1"/>
</dbReference>
<gene>
    <name evidence="4" type="ORF">GCM10023195_80480</name>
</gene>
<dbReference type="Pfam" id="PF01814">
    <property type="entry name" value="Hemerythrin"/>
    <property type="match status" value="1"/>
</dbReference>
<dbReference type="NCBIfam" id="TIGR00026">
    <property type="entry name" value="hi_GC_TIGR00026"/>
    <property type="match status" value="1"/>
</dbReference>
<protein>
    <submittedName>
        <fullName evidence="4">Nitroreductase/quinone reductase family protein</fullName>
    </submittedName>
</protein>
<comment type="caution">
    <text evidence="4">The sequence shown here is derived from an EMBL/GenBank/DDBJ whole genome shotgun (WGS) entry which is preliminary data.</text>
</comment>
<feature type="domain" description="Hemerythrin-like" evidence="3">
    <location>
        <begin position="159"/>
        <end position="296"/>
    </location>
</feature>
<evidence type="ECO:0000313" key="5">
    <source>
        <dbReference type="Proteomes" id="UP001500212"/>
    </source>
</evidence>
<accession>A0ABP8TW34</accession>
<comment type="catalytic activity">
    <reaction evidence="2">
        <text>oxidized coenzyme F420-(gamma-L-Glu)(n) + a quinol + H(+) = reduced coenzyme F420-(gamma-L-Glu)(n) + a quinone</text>
        <dbReference type="Rhea" id="RHEA:39663"/>
        <dbReference type="Rhea" id="RHEA-COMP:12939"/>
        <dbReference type="Rhea" id="RHEA-COMP:14378"/>
        <dbReference type="ChEBI" id="CHEBI:15378"/>
        <dbReference type="ChEBI" id="CHEBI:24646"/>
        <dbReference type="ChEBI" id="CHEBI:132124"/>
        <dbReference type="ChEBI" id="CHEBI:133980"/>
        <dbReference type="ChEBI" id="CHEBI:139511"/>
    </reaction>
</comment>
<reference evidence="5" key="1">
    <citation type="journal article" date="2019" name="Int. J. Syst. Evol. Microbiol.">
        <title>The Global Catalogue of Microorganisms (GCM) 10K type strain sequencing project: providing services to taxonomists for standard genome sequencing and annotation.</title>
        <authorList>
            <consortium name="The Broad Institute Genomics Platform"/>
            <consortium name="The Broad Institute Genome Sequencing Center for Infectious Disease"/>
            <person name="Wu L."/>
            <person name="Ma J."/>
        </authorList>
    </citation>
    <scope>NUCLEOTIDE SEQUENCE [LARGE SCALE GENOMIC DNA]</scope>
    <source>
        <strain evidence="5">JCM 17938</strain>
    </source>
</reference>
<dbReference type="CDD" id="cd12108">
    <property type="entry name" value="Hr-like"/>
    <property type="match status" value="1"/>
</dbReference>